<dbReference type="AlphaFoldDB" id="A0A6A2YFI2"/>
<evidence type="ECO:0000313" key="7">
    <source>
        <dbReference type="EMBL" id="KAE8673687.1"/>
    </source>
</evidence>
<keyword evidence="4" id="KW-0235">DNA replication</keyword>
<dbReference type="SUPFAM" id="SSF55979">
    <property type="entry name" value="DNA clamp"/>
    <property type="match status" value="2"/>
</dbReference>
<sequence>MLEFRLVHGSLLKKVVKAIKGFVDDALFFFTADGVSLHLVEPTKVVVLYLFLSPQSFDHYHCDDDIILGINLKTLYKKLKRCSEGNTLTITAKHDEDVITFTYHRPSTLPDFQDRMYNLSEYYLKRMELINGQLVQLPEMNTLDAIIRMPSAKLVRIFEGLGRIVTVSVTKEKVKFSTTDGDNITAKAVIRQNKDKPAEEATIIELTEPASFTIELRYINSFAYATPLSKTVFISLQSEPPLMLVKYGVANVAEIMFYLNGIEDE</sequence>
<dbReference type="OrthoDB" id="534348at2759"/>
<comment type="similarity">
    <text evidence="1 4">Belongs to the PCNA family.</text>
</comment>
<dbReference type="GO" id="GO:0006298">
    <property type="term" value="P:mismatch repair"/>
    <property type="evidence" value="ECO:0007669"/>
    <property type="project" value="TreeGrafter"/>
</dbReference>
<dbReference type="InterPro" id="IPR022648">
    <property type="entry name" value="Pr_cel_nuc_antig_N"/>
</dbReference>
<dbReference type="PANTHER" id="PTHR11352">
    <property type="entry name" value="PROLIFERATING CELL NUCLEAR ANTIGEN"/>
    <property type="match status" value="1"/>
</dbReference>
<dbReference type="InterPro" id="IPR000730">
    <property type="entry name" value="Pr_cel_nuc_antig"/>
</dbReference>
<accession>A0A6A2YFI2</accession>
<evidence type="ECO:0000256" key="3">
    <source>
        <dbReference type="RuleBase" id="RU000641"/>
    </source>
</evidence>
<dbReference type="GO" id="GO:0006275">
    <property type="term" value="P:regulation of DNA replication"/>
    <property type="evidence" value="ECO:0007669"/>
    <property type="project" value="InterPro"/>
</dbReference>
<comment type="subcellular location">
    <subcellularLocation>
        <location evidence="3">Nucleus</location>
    </subcellularLocation>
</comment>
<evidence type="ECO:0000256" key="1">
    <source>
        <dbReference type="ARBA" id="ARBA00010462"/>
    </source>
</evidence>
<dbReference type="InterPro" id="IPR046938">
    <property type="entry name" value="DNA_clamp_sf"/>
</dbReference>
<gene>
    <name evidence="7" type="ORF">F3Y22_tig00111779pilonHSYRG00347</name>
</gene>
<dbReference type="Gene3D" id="3.70.10.10">
    <property type="match status" value="1"/>
</dbReference>
<dbReference type="GO" id="GO:0043626">
    <property type="term" value="C:PCNA complex"/>
    <property type="evidence" value="ECO:0007669"/>
    <property type="project" value="TreeGrafter"/>
</dbReference>
<dbReference type="Pfam" id="PF02747">
    <property type="entry name" value="PCNA_C"/>
    <property type="match status" value="1"/>
</dbReference>
<evidence type="ECO:0000313" key="8">
    <source>
        <dbReference type="Proteomes" id="UP000436088"/>
    </source>
</evidence>
<evidence type="ECO:0000256" key="2">
    <source>
        <dbReference type="ARBA" id="ARBA00023125"/>
    </source>
</evidence>
<dbReference type="GO" id="GO:0006272">
    <property type="term" value="P:leading strand elongation"/>
    <property type="evidence" value="ECO:0007669"/>
    <property type="project" value="TreeGrafter"/>
</dbReference>
<evidence type="ECO:0000259" key="6">
    <source>
        <dbReference type="Pfam" id="PF02747"/>
    </source>
</evidence>
<dbReference type="PRINTS" id="PR00339">
    <property type="entry name" value="PCNACYCLIN"/>
</dbReference>
<name>A0A6A2YFI2_HIBSY</name>
<reference evidence="7" key="1">
    <citation type="submission" date="2019-09" db="EMBL/GenBank/DDBJ databases">
        <title>Draft genome information of white flower Hibiscus syriacus.</title>
        <authorList>
            <person name="Kim Y.-M."/>
        </authorList>
    </citation>
    <scope>NUCLEOTIDE SEQUENCE [LARGE SCALE GENOMIC DNA]</scope>
    <source>
        <strain evidence="7">YM2019G1</strain>
    </source>
</reference>
<dbReference type="GO" id="GO:0030337">
    <property type="term" value="F:DNA polymerase processivity factor activity"/>
    <property type="evidence" value="ECO:0007669"/>
    <property type="project" value="InterPro"/>
</dbReference>
<dbReference type="InterPro" id="IPR022649">
    <property type="entry name" value="Pr_cel_nuc_antig_C"/>
</dbReference>
<proteinExistence type="inferred from homology"/>
<dbReference type="CDD" id="cd00577">
    <property type="entry name" value="PCNA"/>
    <property type="match status" value="1"/>
</dbReference>
<evidence type="ECO:0000259" key="5">
    <source>
        <dbReference type="Pfam" id="PF00705"/>
    </source>
</evidence>
<evidence type="ECO:0000256" key="4">
    <source>
        <dbReference type="RuleBase" id="RU003671"/>
    </source>
</evidence>
<keyword evidence="8" id="KW-1185">Reference proteome</keyword>
<dbReference type="Pfam" id="PF00705">
    <property type="entry name" value="PCNA_N"/>
    <property type="match status" value="1"/>
</dbReference>
<dbReference type="EMBL" id="VEPZ02001425">
    <property type="protein sequence ID" value="KAE8673687.1"/>
    <property type="molecule type" value="Genomic_DNA"/>
</dbReference>
<dbReference type="GO" id="GO:0019985">
    <property type="term" value="P:translesion synthesis"/>
    <property type="evidence" value="ECO:0007669"/>
    <property type="project" value="TreeGrafter"/>
</dbReference>
<protein>
    <recommendedName>
        <fullName evidence="3">DNA sliding clamp PCNA</fullName>
    </recommendedName>
</protein>
<comment type="caution">
    <text evidence="7">The sequence shown here is derived from an EMBL/GenBank/DDBJ whole genome shotgun (WGS) entry which is preliminary data.</text>
</comment>
<comment type="function">
    <text evidence="3">This protein is an auxiliary protein of DNA polymerase delta and is involved in the control of eukaryotic DNA replication by increasing the polymerase's processivity during elongation of the leading strand.</text>
</comment>
<feature type="domain" description="Proliferating cell nuclear antigen PCNA N-terminal" evidence="5">
    <location>
        <begin position="1"/>
        <end position="107"/>
    </location>
</feature>
<feature type="domain" description="Proliferating cell nuclear antigen PCNA C-terminal" evidence="6">
    <location>
        <begin position="142"/>
        <end position="260"/>
    </location>
</feature>
<keyword evidence="3" id="KW-0539">Nucleus</keyword>
<keyword evidence="2 4" id="KW-0238">DNA-binding</keyword>
<dbReference type="NCBIfam" id="TIGR00590">
    <property type="entry name" value="pcna"/>
    <property type="match status" value="1"/>
</dbReference>
<dbReference type="Proteomes" id="UP000436088">
    <property type="component" value="Unassembled WGS sequence"/>
</dbReference>
<organism evidence="7 8">
    <name type="scientific">Hibiscus syriacus</name>
    <name type="common">Rose of Sharon</name>
    <dbReference type="NCBI Taxonomy" id="106335"/>
    <lineage>
        <taxon>Eukaryota</taxon>
        <taxon>Viridiplantae</taxon>
        <taxon>Streptophyta</taxon>
        <taxon>Embryophyta</taxon>
        <taxon>Tracheophyta</taxon>
        <taxon>Spermatophyta</taxon>
        <taxon>Magnoliopsida</taxon>
        <taxon>eudicotyledons</taxon>
        <taxon>Gunneridae</taxon>
        <taxon>Pentapetalae</taxon>
        <taxon>rosids</taxon>
        <taxon>malvids</taxon>
        <taxon>Malvales</taxon>
        <taxon>Malvaceae</taxon>
        <taxon>Malvoideae</taxon>
        <taxon>Hibiscus</taxon>
    </lineage>
</organism>
<dbReference type="PANTHER" id="PTHR11352:SF0">
    <property type="entry name" value="PROLIFERATING CELL NUCLEAR ANTIGEN"/>
    <property type="match status" value="1"/>
</dbReference>
<dbReference type="GO" id="GO:0003677">
    <property type="term" value="F:DNA binding"/>
    <property type="evidence" value="ECO:0007669"/>
    <property type="project" value="UniProtKB-KW"/>
</dbReference>